<organism evidence="4 5">
    <name type="scientific">Anolis carolinensis</name>
    <name type="common">Green anole</name>
    <name type="synonym">American chameleon</name>
    <dbReference type="NCBI Taxonomy" id="28377"/>
    <lineage>
        <taxon>Eukaryota</taxon>
        <taxon>Metazoa</taxon>
        <taxon>Chordata</taxon>
        <taxon>Craniata</taxon>
        <taxon>Vertebrata</taxon>
        <taxon>Euteleostomi</taxon>
        <taxon>Lepidosauria</taxon>
        <taxon>Squamata</taxon>
        <taxon>Bifurcata</taxon>
        <taxon>Unidentata</taxon>
        <taxon>Episquamata</taxon>
        <taxon>Toxicofera</taxon>
        <taxon>Iguania</taxon>
        <taxon>Dactyloidae</taxon>
        <taxon>Anolis</taxon>
    </lineage>
</organism>
<gene>
    <name evidence="4" type="primary">adprhl1</name>
</gene>
<evidence type="ECO:0000313" key="5">
    <source>
        <dbReference type="Proteomes" id="UP000001646"/>
    </source>
</evidence>
<feature type="region of interest" description="Disordered" evidence="3">
    <location>
        <begin position="1217"/>
        <end position="1583"/>
    </location>
</feature>
<dbReference type="Proteomes" id="UP000001646">
    <property type="component" value="Chromosome 3"/>
</dbReference>
<feature type="compositionally biased region" description="Polar residues" evidence="3">
    <location>
        <begin position="1525"/>
        <end position="1545"/>
    </location>
</feature>
<feature type="compositionally biased region" description="Basic and acidic residues" evidence="3">
    <location>
        <begin position="1347"/>
        <end position="1363"/>
    </location>
</feature>
<reference evidence="4" key="2">
    <citation type="submission" date="2025-08" db="UniProtKB">
        <authorList>
            <consortium name="Ensembl"/>
        </authorList>
    </citation>
    <scope>IDENTIFICATION</scope>
</reference>
<feature type="binding site" evidence="2">
    <location>
        <position position="9"/>
    </location>
    <ligand>
        <name>Mg(2+)</name>
        <dbReference type="ChEBI" id="CHEBI:18420"/>
        <label>1</label>
    </ligand>
</feature>
<feature type="compositionally biased region" description="Basic and acidic residues" evidence="3">
    <location>
        <begin position="612"/>
        <end position="632"/>
    </location>
</feature>
<feature type="region of interest" description="Disordered" evidence="3">
    <location>
        <begin position="484"/>
        <end position="503"/>
    </location>
</feature>
<evidence type="ECO:0000256" key="1">
    <source>
        <dbReference type="ARBA" id="ARBA00010702"/>
    </source>
</evidence>
<keyword evidence="2" id="KW-0460">Magnesium</keyword>
<evidence type="ECO:0000256" key="3">
    <source>
        <dbReference type="SAM" id="MobiDB-lite"/>
    </source>
</evidence>
<feature type="region of interest" description="Disordered" evidence="3">
    <location>
        <begin position="728"/>
        <end position="747"/>
    </location>
</feature>
<dbReference type="Bgee" id="ENSACAG00000000274">
    <property type="expression patterns" value="Expressed in heart and 4 other cell types or tissues"/>
</dbReference>
<keyword evidence="2" id="KW-0479">Metal-binding</keyword>
<reference evidence="4 5" key="1">
    <citation type="submission" date="2009-12" db="EMBL/GenBank/DDBJ databases">
        <title>The Genome Sequence of Anolis carolinensis (Green Anole Lizard).</title>
        <authorList>
            <consortium name="The Genome Sequencing Platform"/>
            <person name="Di Palma F."/>
            <person name="Alfoldi J."/>
            <person name="Heiman D."/>
            <person name="Young S."/>
            <person name="Grabherr M."/>
            <person name="Johnson J."/>
            <person name="Lander E.S."/>
            <person name="Lindblad-Toh K."/>
        </authorList>
    </citation>
    <scope>NUCLEOTIDE SEQUENCE [LARGE SCALE GENOMIC DNA]</scope>
    <source>
        <strain evidence="4 5">JBL SC #1</strain>
    </source>
</reference>
<feature type="compositionally biased region" description="Polar residues" evidence="3">
    <location>
        <begin position="1430"/>
        <end position="1442"/>
    </location>
</feature>
<dbReference type="HOGENOM" id="CLU_047061_0_0_1"/>
<dbReference type="PANTHER" id="PTHR16222">
    <property type="entry name" value="ADP-RIBOSYLGLYCOHYDROLASE"/>
    <property type="match status" value="1"/>
</dbReference>
<feature type="compositionally biased region" description="Basic and acidic residues" evidence="3">
    <location>
        <begin position="1059"/>
        <end position="1095"/>
    </location>
</feature>
<protein>
    <recommendedName>
        <fullName evidence="6">Protein ADP-ribosylarginine hydrolase-like protein 1</fullName>
    </recommendedName>
</protein>
<feature type="compositionally biased region" description="Polar residues" evidence="3">
    <location>
        <begin position="1164"/>
        <end position="1175"/>
    </location>
</feature>
<feature type="compositionally biased region" description="Basic and acidic residues" evidence="3">
    <location>
        <begin position="939"/>
        <end position="950"/>
    </location>
</feature>
<feature type="compositionally biased region" description="Polar residues" evidence="3">
    <location>
        <begin position="1469"/>
        <end position="1484"/>
    </location>
</feature>
<dbReference type="GO" id="GO:0046872">
    <property type="term" value="F:metal ion binding"/>
    <property type="evidence" value="ECO:0007669"/>
    <property type="project" value="UniProtKB-KW"/>
</dbReference>
<comment type="cofactor">
    <cofactor evidence="2">
        <name>Mg(2+)</name>
        <dbReference type="ChEBI" id="CHEBI:18420"/>
    </cofactor>
    <text evidence="2">Binds 2 magnesium ions per subunit.</text>
</comment>
<dbReference type="InterPro" id="IPR050792">
    <property type="entry name" value="ADP-ribosylglycohydrolase"/>
</dbReference>
<dbReference type="SUPFAM" id="SSF101478">
    <property type="entry name" value="ADP-ribosylglycohydrolase"/>
    <property type="match status" value="1"/>
</dbReference>
<dbReference type="GeneTree" id="ENSGT00940000154927"/>
<accession>G1K8F1</accession>
<feature type="region of interest" description="Disordered" evidence="3">
    <location>
        <begin position="1164"/>
        <end position="1191"/>
    </location>
</feature>
<comment type="similarity">
    <text evidence="1">Belongs to the ADP-ribosylglycohydrolase family.</text>
</comment>
<feature type="compositionally biased region" description="Basic and acidic residues" evidence="3">
    <location>
        <begin position="1225"/>
        <end position="1267"/>
    </location>
</feature>
<dbReference type="Ensembl" id="ENSACAT00000000281.4">
    <property type="protein sequence ID" value="ENSACAP00000000274.4"/>
    <property type="gene ID" value="ENSACAG00000000274.4"/>
</dbReference>
<dbReference type="InterPro" id="IPR036705">
    <property type="entry name" value="Ribosyl_crysJ1_sf"/>
</dbReference>
<feature type="binding site" evidence="2">
    <location>
        <position position="10"/>
    </location>
    <ligand>
        <name>Mg(2+)</name>
        <dbReference type="ChEBI" id="CHEBI:18420"/>
        <label>1</label>
    </ligand>
</feature>
<dbReference type="InterPro" id="IPR005502">
    <property type="entry name" value="Ribosyl_crysJ1"/>
</dbReference>
<dbReference type="Gene3D" id="1.10.4080.10">
    <property type="entry name" value="ADP-ribosylation/Crystallin J1"/>
    <property type="match status" value="1"/>
</dbReference>
<dbReference type="Pfam" id="PF03747">
    <property type="entry name" value="ADP_ribosyl_GH"/>
    <property type="match status" value="1"/>
</dbReference>
<reference evidence="4" key="3">
    <citation type="submission" date="2025-09" db="UniProtKB">
        <authorList>
            <consortium name="Ensembl"/>
        </authorList>
    </citation>
    <scope>IDENTIFICATION</scope>
</reference>
<feature type="region of interest" description="Disordered" evidence="3">
    <location>
        <begin position="608"/>
        <end position="632"/>
    </location>
</feature>
<feature type="region of interest" description="Disordered" evidence="3">
    <location>
        <begin position="1059"/>
        <end position="1101"/>
    </location>
</feature>
<dbReference type="eggNOG" id="ENOG502QPMI">
    <property type="taxonomic scope" value="Eukaryota"/>
</dbReference>
<dbReference type="STRING" id="28377.ENSACAP00000000274"/>
<name>G1K8F1_ANOCA</name>
<feature type="compositionally biased region" description="Basic and acidic residues" evidence="3">
    <location>
        <begin position="1388"/>
        <end position="1400"/>
    </location>
</feature>
<feature type="compositionally biased region" description="Polar residues" evidence="3">
    <location>
        <begin position="904"/>
        <end position="938"/>
    </location>
</feature>
<evidence type="ECO:0000256" key="2">
    <source>
        <dbReference type="PIRSR" id="PIRSR605502-1"/>
    </source>
</evidence>
<evidence type="ECO:0000313" key="4">
    <source>
        <dbReference type="Ensembl" id="ENSACAP00000000274.4"/>
    </source>
</evidence>
<sequence>MSPDKWPVSDNTIMHMATAEALITDYWCLEDLYRELVKRYVDIIEKLPGRRTDPSTIEGCSQLKPDNYLLAWHTPFNEKGSGFGAATKAMCLGMKYWKPDRLESLIEVSIEVGRMTHNHPTGFLGSLCTALFVSYAIQGKPLVQWGREMMKVVPMAEDYCKKTIRHMAEYQEHWFYFEAKWQFYLEEREINEDNQNKPCFPDNYDAEEREKTYRRWSSEGRGGRRGHDAPMIAYDALLGCGTDWTELCNRAMFHGGESGATGTIAGCLYGLLYGLNKVPKGLYQDLEQRERLEHLGETIFRLSSEENRRRDAKLGSDQVQIDPMALKKKLDKMSTELGAFAVLSSLLEYLTDLISSQPQNESKKAKWKESLANKMNAKKEFQIPPRSSTRPTKFQLLQSRFLNSNREPYRKRSRDVGKLCIKEKQTAGRNGLNSIASKLDKNSEEESPRIILQDKAKWVSCCGKNTVKNVLKKFLAIEEKAAKEKAAKEKQPTPKKKAPNNSLPKIINKNSVLSILKEKFEQTSNVCSAIDVKAFLPGKGEKKNKIRPEEKKICNAEVRVLEMDLRTATNIHGLQPQHLVCTTVPVPKFCIATEISHPWSWATNGKSTVQLSDHKPEGEGTKKPQNKHDVQLDENKIPKSLVQEGHQKGQLQNKSHEIPMAATDKKVIVEVDAMSPRPGNLDSVPVSQESVSIVGLIPSLPKTSLDHKEIILPIADNTFSSFRDENKSQTVSNDSVPTTCSSSCPTGVSAHQEIEGYEILDISEGTCKPKETEIELTEPNKDLPLAGQKCFPEEKVMENIPPFQSPGAQASCNIESPAIDLQPSIEPAAVDKMPQLKPSQETVKAPKSKCSDTIQNKEKQSDMGEISLKAPKGEHAKQAKQEKPKAVKSQRKLPDQSEPFPQKPKSQQSNHDNYSQKISKQTANRAGQTPMSNDSQKYNNDEKNKLEKHPSSAVLEKSSCITTAENTDTDKLCSVNAVTNPEPTNEKEKISVNHLESSRSLLKELISHEAHEPVEIPGPFSEQCNSSSLDHLVKPENNIAEVNRPYCGVGNLQTPLRKELSKNESSIQEDKVAEHSSEKHHPSSLSEKQKVKDTPGQEQKTTCNLHNDLIKNKKKTEENKNILPKLHENKYQPTPTRELKRNEISPAGETNSIPNVYKQEMTMPNKTGEQENTQVMVKEEKSGKSSFPSQNKTILLESSAARKQNASEGVQCLKKLAVNRRGQKDKRTEEKTTLLEIKKAVQNSKEPENSIKSDLSKDGGGKTEKNITETQGITPPKHKATCPELLHSSDDSTHQTSSRNLVKHDVDDGGGGVTSRNKITMKDQHSSCMEPMKNGTNAEGKNAQDVLQHDSKPPSLPSDDKVKPGIKIRKAMEKRCTSGQNILALKNETLKSKRNTEREGNTLGHLKKEKVPPSKEQNTKPMNLPVGKTQKPSSNDSRNLKVTAQDERQAPWDIKKGQLPLSDIKPKSHQSNFTAEKQQQQPHASVNCDKPKPSIRDGKHTCHNSEKYLPSSSDDLEKHERNGSKKTGSSKNVDIQRASQQSQDRTQQREKTACETDAAGVRLSSSYETHPMEQRKTGHSAGKYKILPAHNLSGPECEQNKKDETGVVKEDKARLVSLEKYKAESYSEGPISSSSFKPMVIRAIDTIMLDN</sequence>
<feature type="compositionally biased region" description="Basic and acidic residues" evidence="3">
    <location>
        <begin position="1489"/>
        <end position="1506"/>
    </location>
</feature>
<feature type="region of interest" description="Disordered" evidence="3">
    <location>
        <begin position="835"/>
        <end position="959"/>
    </location>
</feature>
<feature type="compositionally biased region" description="Low complexity" evidence="3">
    <location>
        <begin position="735"/>
        <end position="747"/>
    </location>
</feature>
<dbReference type="InParanoid" id="G1K8F1"/>
<proteinExistence type="inferred from homology"/>
<keyword evidence="5" id="KW-1185">Reference proteome</keyword>
<evidence type="ECO:0008006" key="6">
    <source>
        <dbReference type="Google" id="ProtNLM"/>
    </source>
</evidence>
<feature type="compositionally biased region" description="Basic and acidic residues" evidence="3">
    <location>
        <begin position="1444"/>
        <end position="1456"/>
    </location>
</feature>
<feature type="compositionally biased region" description="Basic and acidic residues" evidence="3">
    <location>
        <begin position="871"/>
        <end position="885"/>
    </location>
</feature>
<dbReference type="PANTHER" id="PTHR16222:SF23">
    <property type="entry name" value="INACTIVE ADP-RIBOSYLTRANSFERASE ARH2"/>
    <property type="match status" value="1"/>
</dbReference>